<dbReference type="AlphaFoldDB" id="A0A510HGJ7"/>
<proteinExistence type="predicted"/>
<evidence type="ECO:0000313" key="1">
    <source>
        <dbReference type="EMBL" id="BBL79069.1"/>
    </source>
</evidence>
<dbReference type="RefSeq" id="WP_143527124.1">
    <property type="nucleotide sequence ID" value="NZ_AP019791.1"/>
</dbReference>
<organism evidence="1 2">
    <name type="scientific">Rubrobacter xylanophilus</name>
    <dbReference type="NCBI Taxonomy" id="49319"/>
    <lineage>
        <taxon>Bacteria</taxon>
        <taxon>Bacillati</taxon>
        <taxon>Actinomycetota</taxon>
        <taxon>Rubrobacteria</taxon>
        <taxon>Rubrobacterales</taxon>
        <taxon>Rubrobacteraceae</taxon>
        <taxon>Rubrobacter</taxon>
    </lineage>
</organism>
<gene>
    <name evidence="1" type="ORF">RxyAA322_09230</name>
</gene>
<protein>
    <submittedName>
        <fullName evidence="1">Uncharacterized protein</fullName>
    </submittedName>
</protein>
<accession>A0A510HGJ7</accession>
<sequence length="74" mass="8126">MVGRRIKELAAIAMIGDGVVGFLAPGRHSLLWRFGPEGYAEAMEWFAERPALVRALSAVEIGAGVWLALRQYPE</sequence>
<dbReference type="Proteomes" id="UP000318065">
    <property type="component" value="Chromosome"/>
</dbReference>
<name>A0A510HGJ7_9ACTN</name>
<keyword evidence="2" id="KW-1185">Reference proteome</keyword>
<evidence type="ECO:0000313" key="2">
    <source>
        <dbReference type="Proteomes" id="UP000318065"/>
    </source>
</evidence>
<dbReference type="OrthoDB" id="4951688at2"/>
<reference evidence="1" key="1">
    <citation type="journal article" date="2019" name="Microbiol. Resour. Announc.">
        <title>Complete Genome Sequence of Rubrobacter xylanophilus Strain AA3-22, Isolated from Arima Onsen in Japan.</title>
        <authorList>
            <person name="Tomariguchi N."/>
            <person name="Miyazaki K."/>
        </authorList>
    </citation>
    <scope>NUCLEOTIDE SEQUENCE [LARGE SCALE GENOMIC DNA]</scope>
    <source>
        <strain evidence="1">AA3-22</strain>
    </source>
</reference>
<dbReference type="EMBL" id="AP019791">
    <property type="protein sequence ID" value="BBL79069.1"/>
    <property type="molecule type" value="Genomic_DNA"/>
</dbReference>